<evidence type="ECO:0000313" key="2">
    <source>
        <dbReference type="Proteomes" id="UP000218785"/>
    </source>
</evidence>
<name>A0A1Z4NB07_9CYAN</name>
<organism evidence="1 2">
    <name type="scientific">Tolypothrix tenuis PCC 7101</name>
    <dbReference type="NCBI Taxonomy" id="231146"/>
    <lineage>
        <taxon>Bacteria</taxon>
        <taxon>Bacillati</taxon>
        <taxon>Cyanobacteriota</taxon>
        <taxon>Cyanophyceae</taxon>
        <taxon>Nostocales</taxon>
        <taxon>Tolypothrichaceae</taxon>
        <taxon>Tolypothrix</taxon>
    </lineage>
</organism>
<protein>
    <submittedName>
        <fullName evidence="1">Uncharacterized protein</fullName>
    </submittedName>
</protein>
<dbReference type="EMBL" id="AP018249">
    <property type="protein sequence ID" value="BAZ02890.1"/>
    <property type="molecule type" value="Genomic_DNA"/>
</dbReference>
<evidence type="ECO:0000313" key="1">
    <source>
        <dbReference type="EMBL" id="BAZ02890.1"/>
    </source>
</evidence>
<gene>
    <name evidence="1" type="ORF">NIES37_69030</name>
</gene>
<dbReference type="Proteomes" id="UP000218785">
    <property type="component" value="Plasmid plasmid1"/>
</dbReference>
<keyword evidence="2" id="KW-1185">Reference proteome</keyword>
<dbReference type="RefSeq" id="WP_096584518.1">
    <property type="nucleotide sequence ID" value="NZ_CAWNJS010000002.1"/>
</dbReference>
<keyword evidence="1" id="KW-0614">Plasmid</keyword>
<proteinExistence type="predicted"/>
<dbReference type="AlphaFoldDB" id="A0A1Z4NB07"/>
<dbReference type="KEGG" id="ttq:NIES37_69030"/>
<sequence length="472" mass="54915">MSEASRYWQLVRIDAGGNRRIQQIPAAKSFYAQVFEHLTPDDLPDADIQRQLLDLYRHSSGETALLAERCLLCFLSWILEQGCLQLERKFGQNHNFTASDLFPYVLDDDGRLSTASSYKCFSQKILQSFDPQQSSLTTWAIMKLKQQPDLNKFLLECGLYLISNWAILNDTQPKQLERIFKEFHIFRQGGFSNAAIKEAQSILESYHNVYRLQRLQQRRKGLRSKCIAPDTQQLQDIAQDIQKHTGQLFEIEVLSQKLQKLAAQLREYRIYVRGGSVQTSSLDAVYGSKYNSLIEEIPATETNNIVEKNDEQTEFLQFYRQQFQLCLQQALAQVTESRVRYLERKKGDKAKMFLTALELSQCQKLAMKEIAEFLGLRAQYSITKLLKLQNLRTDVEQEMLVILKDSVIEKAKVYADIQALKNLDKQLEVIFLEEIRQMMKNSEIQSRTMKTHLKADIFAERLCEYLQNRKTN</sequence>
<accession>A0A1Z4NB07</accession>
<geneLocation type="plasmid" evidence="2">
    <name>Plasmid1 dna</name>
</geneLocation>
<reference evidence="1 2" key="1">
    <citation type="submission" date="2017-06" db="EMBL/GenBank/DDBJ databases">
        <title>Genome sequencing of cyanobaciteial culture collection at National Institute for Environmental Studies (NIES).</title>
        <authorList>
            <person name="Hirose Y."/>
            <person name="Shimura Y."/>
            <person name="Fujisawa T."/>
            <person name="Nakamura Y."/>
            <person name="Kawachi M."/>
        </authorList>
    </citation>
    <scope>NUCLEOTIDE SEQUENCE [LARGE SCALE GENOMIC DNA]</scope>
    <source>
        <strain evidence="1 2">NIES-37</strain>
        <plasmid evidence="2">Plasmid1 dna</plasmid>
    </source>
</reference>